<dbReference type="EC" id="2.4.1.17" evidence="14"/>
<evidence type="ECO:0000256" key="13">
    <source>
        <dbReference type="RuleBase" id="RU003718"/>
    </source>
</evidence>
<keyword evidence="9 14" id="KW-0472">Membrane</keyword>
<comment type="subcellular location">
    <subcellularLocation>
        <location evidence="1">Endoplasmic reticulum membrane</location>
        <topology evidence="1">Single-pass membrane protein</topology>
    </subcellularLocation>
    <subcellularLocation>
        <location evidence="14">Membrane</location>
        <topology evidence="14">Single-pass membrane protein</topology>
    </subcellularLocation>
</comment>
<comment type="caution">
    <text evidence="15">The sequence shown here is derived from an EMBL/GenBank/DDBJ whole genome shotgun (WGS) entry which is preliminary data.</text>
</comment>
<gene>
    <name evidence="15" type="ORF">HJG63_010098</name>
</gene>
<evidence type="ECO:0000256" key="14">
    <source>
        <dbReference type="RuleBase" id="RU362059"/>
    </source>
</evidence>
<dbReference type="GO" id="GO:0005789">
    <property type="term" value="C:endoplasmic reticulum membrane"/>
    <property type="evidence" value="ECO:0007669"/>
    <property type="project" value="UniProtKB-SubCell"/>
</dbReference>
<dbReference type="Gene3D" id="3.40.50.2000">
    <property type="entry name" value="Glycogen Phosphorylase B"/>
    <property type="match status" value="2"/>
</dbReference>
<dbReference type="EMBL" id="JACASE010000002">
    <property type="protein sequence ID" value="KAF6495693.1"/>
    <property type="molecule type" value="Genomic_DNA"/>
</dbReference>
<keyword evidence="5 14" id="KW-0812">Transmembrane</keyword>
<sequence>MAPAILPGFLPLCVCLLLTRGFAQAGKLLVVPMDGSHWFTMHLVVEKLIERGHEVVAVMPDVSWYLGKSFNFTVKTYSPSYTLDDFNHQFKIFSDSAWKAEQRSLFSMIVHPPHSLFEYEFSHCRSLFNNKELVKYLKKSSFDAVFLDPFDLCGLIIAKYLSLPSVVFSRGLFCQHLEEGSQCPFAASYVPRMLSGLSDSMTFRERVWNYIALLQEHLLCRHFIKTALETASEVLQTTVTAYDLFSHISIWLLRTDFVLDYPKPVMPNMVFIGGINCHPGTGKPLSQEFEGYINASGEHGIVVFSLGSMVSEIPEKKAMEIADALGKIPQTVLWRYTGPRPSNLAKNTILVKWLPQNDLLGHPMTRAFITHSGSHGIYEGICNGVPMVMMPLFGDQMDNAKRIETRGAGVTLDVLEMTSEDLVNALKTVINDKSYKENIMRLSSLHKDRPIEPLDLAVFWVEFVMKHKGAKHLRPAAHDLTWYQYHSLDVIGFLLAIVLGVVFIVYKFCVFGYRKCFRKKGQAKKSPKSKVQ</sequence>
<evidence type="ECO:0000256" key="3">
    <source>
        <dbReference type="ARBA" id="ARBA00022676"/>
    </source>
</evidence>
<evidence type="ECO:0000256" key="12">
    <source>
        <dbReference type="ARBA" id="ARBA00051633"/>
    </source>
</evidence>
<comment type="catalytic activity">
    <reaction evidence="12">
        <text>(E)-ferulate + UDP-alpha-D-glucuronate = (E)-ferulic acid beta-D-glucuronate ester + UDP</text>
        <dbReference type="Rhea" id="RHEA:79955"/>
        <dbReference type="ChEBI" id="CHEBI:29749"/>
        <dbReference type="ChEBI" id="CHEBI:58052"/>
        <dbReference type="ChEBI" id="CHEBI:58223"/>
        <dbReference type="ChEBI" id="CHEBI:231332"/>
    </reaction>
    <physiologicalReaction direction="left-to-right" evidence="12">
        <dbReference type="Rhea" id="RHEA:79956"/>
    </physiologicalReaction>
</comment>
<evidence type="ECO:0000256" key="9">
    <source>
        <dbReference type="ARBA" id="ARBA00023136"/>
    </source>
</evidence>
<dbReference type="CDD" id="cd03784">
    <property type="entry name" value="GT1_Gtf-like"/>
    <property type="match status" value="1"/>
</dbReference>
<dbReference type="FunFam" id="3.40.50.2000:FF:000092">
    <property type="entry name" value="UDP-glucuronosyltransferase"/>
    <property type="match status" value="1"/>
</dbReference>
<dbReference type="Proteomes" id="UP000593571">
    <property type="component" value="Unassembled WGS sequence"/>
</dbReference>
<comment type="catalytic activity">
    <reaction evidence="11">
        <text>glucuronate acceptor + UDP-alpha-D-glucuronate = acceptor beta-D-glucuronoside + UDP + H(+)</text>
        <dbReference type="Rhea" id="RHEA:21032"/>
        <dbReference type="ChEBI" id="CHEBI:15378"/>
        <dbReference type="ChEBI" id="CHEBI:58052"/>
        <dbReference type="ChEBI" id="CHEBI:58223"/>
        <dbReference type="ChEBI" id="CHEBI:132367"/>
        <dbReference type="ChEBI" id="CHEBI:132368"/>
        <dbReference type="EC" id="2.4.1.17"/>
    </reaction>
    <physiologicalReaction direction="left-to-right" evidence="11">
        <dbReference type="Rhea" id="RHEA:21033"/>
    </physiologicalReaction>
</comment>
<dbReference type="InterPro" id="IPR050271">
    <property type="entry name" value="UDP-glycosyltransferase"/>
</dbReference>
<evidence type="ECO:0000256" key="6">
    <source>
        <dbReference type="ARBA" id="ARBA00022729"/>
    </source>
</evidence>
<keyword evidence="6 14" id="KW-0732">Signal</keyword>
<evidence type="ECO:0000313" key="15">
    <source>
        <dbReference type="EMBL" id="KAF6495693.1"/>
    </source>
</evidence>
<feature type="transmembrane region" description="Helical" evidence="14">
    <location>
        <begin position="490"/>
        <end position="513"/>
    </location>
</feature>
<dbReference type="InterPro" id="IPR035595">
    <property type="entry name" value="UDP_glycos_trans_CS"/>
</dbReference>
<feature type="chain" id="PRO_5029935848" description="UDP-glucuronosyltransferase" evidence="14">
    <location>
        <begin position="26"/>
        <end position="532"/>
    </location>
</feature>
<evidence type="ECO:0000256" key="4">
    <source>
        <dbReference type="ARBA" id="ARBA00022679"/>
    </source>
</evidence>
<organism evidence="15 16">
    <name type="scientific">Rousettus aegyptiacus</name>
    <name type="common">Egyptian fruit bat</name>
    <name type="synonym">Pteropus aegyptiacus</name>
    <dbReference type="NCBI Taxonomy" id="9407"/>
    <lineage>
        <taxon>Eukaryota</taxon>
        <taxon>Metazoa</taxon>
        <taxon>Chordata</taxon>
        <taxon>Craniata</taxon>
        <taxon>Vertebrata</taxon>
        <taxon>Euteleostomi</taxon>
        <taxon>Mammalia</taxon>
        <taxon>Eutheria</taxon>
        <taxon>Laurasiatheria</taxon>
        <taxon>Chiroptera</taxon>
        <taxon>Yinpterochiroptera</taxon>
        <taxon>Pteropodoidea</taxon>
        <taxon>Pteropodidae</taxon>
        <taxon>Rousettinae</taxon>
        <taxon>Rousettus</taxon>
    </lineage>
</organism>
<dbReference type="Pfam" id="PF00201">
    <property type="entry name" value="UDPGT"/>
    <property type="match status" value="1"/>
</dbReference>
<keyword evidence="7" id="KW-0256">Endoplasmic reticulum</keyword>
<protein>
    <recommendedName>
        <fullName evidence="14">UDP-glucuronosyltransferase</fullName>
        <ecNumber evidence="14">2.4.1.17</ecNumber>
    </recommendedName>
</protein>
<reference evidence="15 16" key="1">
    <citation type="journal article" date="2020" name="Nature">
        <title>Six reference-quality genomes reveal evolution of bat adaptations.</title>
        <authorList>
            <person name="Jebb D."/>
            <person name="Huang Z."/>
            <person name="Pippel M."/>
            <person name="Hughes G.M."/>
            <person name="Lavrichenko K."/>
            <person name="Devanna P."/>
            <person name="Winkler S."/>
            <person name="Jermiin L.S."/>
            <person name="Skirmuntt E.C."/>
            <person name="Katzourakis A."/>
            <person name="Burkitt-Gray L."/>
            <person name="Ray D.A."/>
            <person name="Sullivan K.A.M."/>
            <person name="Roscito J.G."/>
            <person name="Kirilenko B.M."/>
            <person name="Davalos L.M."/>
            <person name="Corthals A.P."/>
            <person name="Power M.L."/>
            <person name="Jones G."/>
            <person name="Ransome R.D."/>
            <person name="Dechmann D.K.N."/>
            <person name="Locatelli A.G."/>
            <person name="Puechmaille S.J."/>
            <person name="Fedrigo O."/>
            <person name="Jarvis E.D."/>
            <person name="Hiller M."/>
            <person name="Vernes S.C."/>
            <person name="Myers E.W."/>
            <person name="Teeling E.C."/>
        </authorList>
    </citation>
    <scope>NUCLEOTIDE SEQUENCE [LARGE SCALE GENOMIC DNA]</scope>
    <source>
        <strain evidence="15">MRouAeg1</strain>
        <tissue evidence="15">Muscle</tissue>
    </source>
</reference>
<evidence type="ECO:0000256" key="8">
    <source>
        <dbReference type="ARBA" id="ARBA00022989"/>
    </source>
</evidence>
<dbReference type="GO" id="GO:0015020">
    <property type="term" value="F:glucuronosyltransferase activity"/>
    <property type="evidence" value="ECO:0007669"/>
    <property type="project" value="UniProtKB-EC"/>
</dbReference>
<evidence type="ECO:0000256" key="5">
    <source>
        <dbReference type="ARBA" id="ARBA00022692"/>
    </source>
</evidence>
<keyword evidence="8 14" id="KW-1133">Transmembrane helix</keyword>
<keyword evidence="10" id="KW-0325">Glycoprotein</keyword>
<evidence type="ECO:0000256" key="1">
    <source>
        <dbReference type="ARBA" id="ARBA00004389"/>
    </source>
</evidence>
<accession>A0A7J8JFN0</accession>
<dbReference type="AlphaFoldDB" id="A0A7J8JFN0"/>
<dbReference type="PANTHER" id="PTHR48043:SF161">
    <property type="entry name" value="UDP GLUCURONOSYLTRANSFERASE FAMILY 1 MEMBER A1"/>
    <property type="match status" value="1"/>
</dbReference>
<proteinExistence type="inferred from homology"/>
<dbReference type="InterPro" id="IPR002213">
    <property type="entry name" value="UDP_glucos_trans"/>
</dbReference>
<feature type="signal peptide" evidence="14">
    <location>
        <begin position="1"/>
        <end position="25"/>
    </location>
</feature>
<evidence type="ECO:0000256" key="10">
    <source>
        <dbReference type="ARBA" id="ARBA00023180"/>
    </source>
</evidence>
<dbReference type="SUPFAM" id="SSF53756">
    <property type="entry name" value="UDP-Glycosyltransferase/glycogen phosphorylase"/>
    <property type="match status" value="1"/>
</dbReference>
<evidence type="ECO:0000256" key="2">
    <source>
        <dbReference type="ARBA" id="ARBA00009995"/>
    </source>
</evidence>
<dbReference type="FunFam" id="3.40.50.2000:FF:000001">
    <property type="entry name" value="UDP-glucuronosyltransferase"/>
    <property type="match status" value="1"/>
</dbReference>
<keyword evidence="16" id="KW-1185">Reference proteome</keyword>
<keyword evidence="4 13" id="KW-0808">Transferase</keyword>
<dbReference type="PROSITE" id="PS00375">
    <property type="entry name" value="UDPGT"/>
    <property type="match status" value="1"/>
</dbReference>
<comment type="similarity">
    <text evidence="2 13">Belongs to the UDP-glycosyltransferase family.</text>
</comment>
<evidence type="ECO:0000256" key="11">
    <source>
        <dbReference type="ARBA" id="ARBA00049912"/>
    </source>
</evidence>
<dbReference type="PANTHER" id="PTHR48043">
    <property type="entry name" value="EG:EG0003.4 PROTEIN-RELATED"/>
    <property type="match status" value="1"/>
</dbReference>
<keyword evidence="3 13" id="KW-0328">Glycosyltransferase</keyword>
<name>A0A7J8JFN0_ROUAE</name>
<evidence type="ECO:0000256" key="7">
    <source>
        <dbReference type="ARBA" id="ARBA00022824"/>
    </source>
</evidence>
<evidence type="ECO:0000313" key="16">
    <source>
        <dbReference type="Proteomes" id="UP000593571"/>
    </source>
</evidence>